<evidence type="ECO:0000313" key="1">
    <source>
        <dbReference type="EMBL" id="GFS98054.1"/>
    </source>
</evidence>
<accession>A0A8X6N7G6</accession>
<protein>
    <submittedName>
        <fullName evidence="1">Uncharacterized protein</fullName>
    </submittedName>
</protein>
<keyword evidence="2" id="KW-1185">Reference proteome</keyword>
<dbReference type="Proteomes" id="UP000887013">
    <property type="component" value="Unassembled WGS sequence"/>
</dbReference>
<dbReference type="EMBL" id="BMAW01054801">
    <property type="protein sequence ID" value="GFS98054.1"/>
    <property type="molecule type" value="Genomic_DNA"/>
</dbReference>
<dbReference type="AlphaFoldDB" id="A0A8X6N7G6"/>
<gene>
    <name evidence="1" type="ORF">NPIL_306811</name>
</gene>
<comment type="caution">
    <text evidence="1">The sequence shown here is derived from an EMBL/GenBank/DDBJ whole genome shotgun (WGS) entry which is preliminary data.</text>
</comment>
<proteinExistence type="predicted"/>
<organism evidence="1 2">
    <name type="scientific">Nephila pilipes</name>
    <name type="common">Giant wood spider</name>
    <name type="synonym">Nephila maculata</name>
    <dbReference type="NCBI Taxonomy" id="299642"/>
    <lineage>
        <taxon>Eukaryota</taxon>
        <taxon>Metazoa</taxon>
        <taxon>Ecdysozoa</taxon>
        <taxon>Arthropoda</taxon>
        <taxon>Chelicerata</taxon>
        <taxon>Arachnida</taxon>
        <taxon>Araneae</taxon>
        <taxon>Araneomorphae</taxon>
        <taxon>Entelegynae</taxon>
        <taxon>Araneoidea</taxon>
        <taxon>Nephilidae</taxon>
        <taxon>Nephila</taxon>
    </lineage>
</organism>
<sequence length="146" mass="16550">MGNQRCSASMEFQNGETRVQFYPRLMQYNPTPQVGDLPELTARVFLHTYSKKSSSLYCETANTDMTRSTVNIFPSHSQPDKIIFNLSFNSRRKMPSLITRSTAEKKQPRNFNAAINHVSIKVASFKDNNVQAADSCPDFATPHNLK</sequence>
<evidence type="ECO:0000313" key="2">
    <source>
        <dbReference type="Proteomes" id="UP000887013"/>
    </source>
</evidence>
<name>A0A8X6N7G6_NEPPI</name>
<reference evidence="1" key="1">
    <citation type="submission" date="2020-08" db="EMBL/GenBank/DDBJ databases">
        <title>Multicomponent nature underlies the extraordinary mechanical properties of spider dragline silk.</title>
        <authorList>
            <person name="Kono N."/>
            <person name="Nakamura H."/>
            <person name="Mori M."/>
            <person name="Yoshida Y."/>
            <person name="Ohtoshi R."/>
            <person name="Malay A.D."/>
            <person name="Moran D.A.P."/>
            <person name="Tomita M."/>
            <person name="Numata K."/>
            <person name="Arakawa K."/>
        </authorList>
    </citation>
    <scope>NUCLEOTIDE SEQUENCE</scope>
</reference>